<evidence type="ECO:0000313" key="2">
    <source>
        <dbReference type="Proteomes" id="UP000825729"/>
    </source>
</evidence>
<protein>
    <recommendedName>
        <fullName evidence="3">BTB/POZ domain-containing protein</fullName>
    </recommendedName>
</protein>
<proteinExistence type="predicted"/>
<keyword evidence="2" id="KW-1185">Reference proteome</keyword>
<gene>
    <name evidence="1" type="ORF">H6P81_018831</name>
</gene>
<dbReference type="Proteomes" id="UP000825729">
    <property type="component" value="Unassembled WGS sequence"/>
</dbReference>
<organism evidence="1 2">
    <name type="scientific">Aristolochia fimbriata</name>
    <name type="common">White veined hardy Dutchman's pipe vine</name>
    <dbReference type="NCBI Taxonomy" id="158543"/>
    <lineage>
        <taxon>Eukaryota</taxon>
        <taxon>Viridiplantae</taxon>
        <taxon>Streptophyta</taxon>
        <taxon>Embryophyta</taxon>
        <taxon>Tracheophyta</taxon>
        <taxon>Spermatophyta</taxon>
        <taxon>Magnoliopsida</taxon>
        <taxon>Magnoliidae</taxon>
        <taxon>Piperales</taxon>
        <taxon>Aristolochiaceae</taxon>
        <taxon>Aristolochia</taxon>
    </lineage>
</organism>
<evidence type="ECO:0008006" key="3">
    <source>
        <dbReference type="Google" id="ProtNLM"/>
    </source>
</evidence>
<comment type="caution">
    <text evidence="1">The sequence shown here is derived from an EMBL/GenBank/DDBJ whole genome shotgun (WGS) entry which is preliminary data.</text>
</comment>
<dbReference type="AlphaFoldDB" id="A0AAV7E692"/>
<accession>A0AAV7E692</accession>
<reference evidence="1 2" key="1">
    <citation type="submission" date="2021-07" db="EMBL/GenBank/DDBJ databases">
        <title>The Aristolochia fimbriata genome: insights into angiosperm evolution, floral development and chemical biosynthesis.</title>
        <authorList>
            <person name="Jiao Y."/>
        </authorList>
    </citation>
    <scope>NUCLEOTIDE SEQUENCE [LARGE SCALE GENOMIC DNA]</scope>
    <source>
        <strain evidence="1">IBCAS-2021</strain>
        <tissue evidence="1">Leaf</tissue>
    </source>
</reference>
<dbReference type="PANTHER" id="PTHR46922:SF3">
    <property type="entry name" value="HEAT SHOCK PROTEIN"/>
    <property type="match status" value="1"/>
</dbReference>
<dbReference type="EMBL" id="JAINDJ010000007">
    <property type="protein sequence ID" value="KAG9442977.1"/>
    <property type="molecule type" value="Genomic_DNA"/>
</dbReference>
<evidence type="ECO:0000313" key="1">
    <source>
        <dbReference type="EMBL" id="KAG9442977.1"/>
    </source>
</evidence>
<sequence>MGMSRKLVVQIQNFATAPSARGCNASSVRRFRSKAALDALQKASEGKLHSLVLYNYPSFSGAFAALFASLYHSCLNLPCLVLPFSSVEPLRVEDVALEGIAKCYLLDFIGPKRFLLQLSQLVSQVMVFDHRKSTLAKIPVLEPCPANLVLRIDTEKSTARSAFNYFSSEIMKARPTEKEVRELVHLDEVQSLMTVLKYIEDGDLRRYALPDIQAFNIGLRQEWSKLNCLTNPSLFEQLLKLNAADLIAKGNLCMCSRKDAAIKSLGKVFRIRLGKGLYGECLGTRADGNSDMSNEICEELGLRSAEMGLRPIGAVVYMQRGNLKMCLRSLESATDTSEIAKAYGGGGFGRWLLPCHIYLGTETKQACHMMCPCLDETGLPHDVPLLVRSMVKHCSSKLVRFQEAKVVCVAEISEISWGIE</sequence>
<name>A0AAV7E692_ARIFI</name>
<dbReference type="PANTHER" id="PTHR46922">
    <property type="entry name" value="DHHA1 DOMAIN PROTEIN"/>
    <property type="match status" value="1"/>
</dbReference>